<evidence type="ECO:0000256" key="1">
    <source>
        <dbReference type="SAM" id="SignalP"/>
    </source>
</evidence>
<accession>A0A2S3UV98</accession>
<reference evidence="2 3" key="1">
    <citation type="submission" date="2018-01" db="EMBL/GenBank/DDBJ databases">
        <title>Genomic Encyclopedia of Archaeal and Bacterial Type Strains, Phase II (KMG-II): from individual species to whole genera.</title>
        <authorList>
            <person name="Goeker M."/>
        </authorList>
    </citation>
    <scope>NUCLEOTIDE SEQUENCE [LARGE SCALE GENOMIC DNA]</scope>
    <source>
        <strain evidence="2 3">DSM 17023</strain>
    </source>
</reference>
<comment type="caution">
    <text evidence="2">The sequence shown here is derived from an EMBL/GenBank/DDBJ whole genome shotgun (WGS) entry which is preliminary data.</text>
</comment>
<protein>
    <submittedName>
        <fullName evidence="2">Uncharacterized protein</fullName>
    </submittedName>
</protein>
<keyword evidence="3" id="KW-1185">Reference proteome</keyword>
<name>A0A2S3UV98_9HYPH</name>
<evidence type="ECO:0000313" key="3">
    <source>
        <dbReference type="Proteomes" id="UP000236959"/>
    </source>
</evidence>
<dbReference type="EMBL" id="PPCN01000004">
    <property type="protein sequence ID" value="POF31490.1"/>
    <property type="molecule type" value="Genomic_DNA"/>
</dbReference>
<dbReference type="AlphaFoldDB" id="A0A2S3UV98"/>
<organism evidence="2 3">
    <name type="scientific">Roseibium marinum</name>
    <dbReference type="NCBI Taxonomy" id="281252"/>
    <lineage>
        <taxon>Bacteria</taxon>
        <taxon>Pseudomonadati</taxon>
        <taxon>Pseudomonadota</taxon>
        <taxon>Alphaproteobacteria</taxon>
        <taxon>Hyphomicrobiales</taxon>
        <taxon>Stappiaceae</taxon>
        <taxon>Roseibium</taxon>
    </lineage>
</organism>
<dbReference type="Proteomes" id="UP000236959">
    <property type="component" value="Unassembled WGS sequence"/>
</dbReference>
<feature type="signal peptide" evidence="1">
    <location>
        <begin position="1"/>
        <end position="20"/>
    </location>
</feature>
<dbReference type="RefSeq" id="WP_103222423.1">
    <property type="nucleotide sequence ID" value="NZ_PPCN01000004.1"/>
</dbReference>
<feature type="chain" id="PRO_5015608558" evidence="1">
    <location>
        <begin position="21"/>
        <end position="182"/>
    </location>
</feature>
<proteinExistence type="predicted"/>
<evidence type="ECO:0000313" key="2">
    <source>
        <dbReference type="EMBL" id="POF31490.1"/>
    </source>
</evidence>
<sequence>MLRLFAAFLAVVFFAVPLQAGNDYPVGEFRVINSTGFVEMDGIRQELETDRTVATARIARDPDDSVTVMINGSTIRLHPLKNGLASVEWNARGTAMLHKADIQALMNDRAPGEIPAWGAELVWPDLGPVQMVLLPFGFTAYTGFLVSHPGKKTVVREMEFQQVFGPTDRPRLSANSHVAEFE</sequence>
<keyword evidence="1" id="KW-0732">Signal</keyword>
<gene>
    <name evidence="2" type="ORF">CLV41_10452</name>
</gene>
<dbReference type="OrthoDB" id="7678733at2"/>